<dbReference type="EMBL" id="FNAS01000014">
    <property type="protein sequence ID" value="SDE59427.1"/>
    <property type="molecule type" value="Genomic_DNA"/>
</dbReference>
<gene>
    <name evidence="2" type="ORF">SAMN05421544_11445</name>
</gene>
<dbReference type="Proteomes" id="UP000198517">
    <property type="component" value="Unassembled WGS sequence"/>
</dbReference>
<dbReference type="RefSeq" id="WP_092737274.1">
    <property type="nucleotide sequence ID" value="NZ_FNAS01000014.1"/>
</dbReference>
<evidence type="ECO:0000313" key="3">
    <source>
        <dbReference type="Proteomes" id="UP000198517"/>
    </source>
</evidence>
<organism evidence="2 3">
    <name type="scientific">Riemerella columbipharyngis</name>
    <dbReference type="NCBI Taxonomy" id="1071918"/>
    <lineage>
        <taxon>Bacteria</taxon>
        <taxon>Pseudomonadati</taxon>
        <taxon>Bacteroidota</taxon>
        <taxon>Flavobacteriia</taxon>
        <taxon>Flavobacteriales</taxon>
        <taxon>Weeksellaceae</taxon>
        <taxon>Riemerella</taxon>
    </lineage>
</organism>
<feature type="signal peptide" evidence="1">
    <location>
        <begin position="1"/>
        <end position="21"/>
    </location>
</feature>
<protein>
    <submittedName>
        <fullName evidence="2">Uncharacterized protein</fullName>
    </submittedName>
</protein>
<sequence>MKKIFLSALGIFLLGGGIVLAQSNSSVGINGESPKTTLDIQKGQSAFPGMLPPRVSKYDLHTRTYRAEHDGTTVYVNDMSDTKRDEMFRNYNEQLEFVTSTGHYYFDARKNRWVRFSEFTTYNEEGFVPYTLVKDEAEQPTDVPFFGSLTNVSLGLAAAVTVPARSTVQIVVNYSVPAGMVLYNGRYFDDAEGTSVTGRGVVGTAFLRQEGNSQVEEVKSASRNYLLPHQNLAPIRTIRRHEIYSMITMEAEYAETYTNDSDAPVTLTYGVAGKIIKLETSIANRTPYVRFGMWAPGNNENFNWGRGSITLESYIKNN</sequence>
<keyword evidence="3" id="KW-1185">Reference proteome</keyword>
<dbReference type="AlphaFoldDB" id="A0A1G7E6W8"/>
<proteinExistence type="predicted"/>
<evidence type="ECO:0000313" key="2">
    <source>
        <dbReference type="EMBL" id="SDE59427.1"/>
    </source>
</evidence>
<feature type="chain" id="PRO_5011455126" evidence="1">
    <location>
        <begin position="22"/>
        <end position="318"/>
    </location>
</feature>
<accession>A0A1G7E6W8</accession>
<name>A0A1G7E6W8_9FLAO</name>
<dbReference type="OrthoDB" id="1231337at2"/>
<dbReference type="STRING" id="1071918.SAMN05421544_11445"/>
<evidence type="ECO:0000256" key="1">
    <source>
        <dbReference type="SAM" id="SignalP"/>
    </source>
</evidence>
<reference evidence="2 3" key="1">
    <citation type="submission" date="2016-10" db="EMBL/GenBank/DDBJ databases">
        <authorList>
            <person name="de Groot N.N."/>
        </authorList>
    </citation>
    <scope>NUCLEOTIDE SEQUENCE [LARGE SCALE GENOMIC DNA]</scope>
    <source>
        <strain evidence="2 3">DSM 24015</strain>
    </source>
</reference>
<keyword evidence="1" id="KW-0732">Signal</keyword>